<accession>A0A8T9AM79</accession>
<dbReference type="AlphaFoldDB" id="A0A8T9AM79"/>
<reference evidence="1" key="1">
    <citation type="submission" date="2019-07" db="EMBL/GenBank/DDBJ databases">
        <title>Mesorhizobum intechiensis sp. nov. isolated from nodules of Lotus tenuis growing in lowlands of the Flooding Pampa, Argentina.</title>
        <authorList>
            <person name="Estrella M.J."/>
            <person name="Torres Tejerizo G.A."/>
            <person name="Cumpa Velazquez L.M."/>
            <person name="Fontana F."/>
            <person name="Hansen L."/>
            <person name="Pistorio M."/>
            <person name="Sannazzaro A.I."/>
        </authorList>
    </citation>
    <scope>NUCLEOTIDE SEQUENCE</scope>
    <source>
        <strain evidence="1">BD68</strain>
    </source>
</reference>
<dbReference type="SUPFAM" id="SSF103481">
    <property type="entry name" value="Multidrug resistance efflux transporter EmrE"/>
    <property type="match status" value="1"/>
</dbReference>
<organism evidence="1 2">
    <name type="scientific">Mesorhizobium intechi</name>
    <dbReference type="NCBI Taxonomy" id="537601"/>
    <lineage>
        <taxon>Bacteria</taxon>
        <taxon>Pseudomonadati</taxon>
        <taxon>Pseudomonadota</taxon>
        <taxon>Alphaproteobacteria</taxon>
        <taxon>Hyphomicrobiales</taxon>
        <taxon>Phyllobacteriaceae</taxon>
        <taxon>Mesorhizobium</taxon>
    </lineage>
</organism>
<sequence length="151" mass="16120">MGLSIRYIFGVPPAWLAWHQANARIPPSTATSKSLLVLASLILGELIHPHDLIASVAGLTGVAIVGDVVGTQSGAGVTWDIISSLTPALMLMRRLEAVRFVRSFDVQRRGPTRLVLDSVGPVELALANCFNSCPNQRPNVVGAREKLGSAW</sequence>
<gene>
    <name evidence="1" type="ORF">C1D09_025640</name>
</gene>
<evidence type="ECO:0000313" key="2">
    <source>
        <dbReference type="Proteomes" id="UP000235507"/>
    </source>
</evidence>
<proteinExistence type="predicted"/>
<dbReference type="EMBL" id="PNOT02000299">
    <property type="protein sequence ID" value="TSE03663.1"/>
    <property type="molecule type" value="Genomic_DNA"/>
</dbReference>
<keyword evidence="2" id="KW-1185">Reference proteome</keyword>
<evidence type="ECO:0000313" key="1">
    <source>
        <dbReference type="EMBL" id="TSE03663.1"/>
    </source>
</evidence>
<name>A0A8T9AM79_9HYPH</name>
<protein>
    <submittedName>
        <fullName evidence="1">Uncharacterized protein</fullName>
    </submittedName>
</protein>
<dbReference type="InterPro" id="IPR037185">
    <property type="entry name" value="EmrE-like"/>
</dbReference>
<dbReference type="Proteomes" id="UP000235507">
    <property type="component" value="Unassembled WGS sequence"/>
</dbReference>
<comment type="caution">
    <text evidence="1">The sequence shown here is derived from an EMBL/GenBank/DDBJ whole genome shotgun (WGS) entry which is preliminary data.</text>
</comment>